<feature type="binding site" evidence="7">
    <location>
        <position position="166"/>
    </location>
    <ligand>
        <name>3-phosphoshikimate</name>
        <dbReference type="ChEBI" id="CHEBI:145989"/>
    </ligand>
</feature>
<comment type="pathway">
    <text evidence="1 7">Metabolic intermediate biosynthesis; chorismate biosynthesis; chorismate from D-erythrose 4-phosphate and phosphoenolpyruvate: step 6/7.</text>
</comment>
<evidence type="ECO:0000259" key="8">
    <source>
        <dbReference type="Pfam" id="PF00275"/>
    </source>
</evidence>
<gene>
    <name evidence="7 9" type="primary">aroA</name>
    <name evidence="9" type="ORF">OS242_05420</name>
</gene>
<feature type="binding site" evidence="7">
    <location>
        <position position="164"/>
    </location>
    <ligand>
        <name>3-phosphoshikimate</name>
        <dbReference type="ChEBI" id="CHEBI:145989"/>
    </ligand>
</feature>
<dbReference type="RefSeq" id="WP_267150980.1">
    <property type="nucleotide sequence ID" value="NZ_JAPMLT010000002.1"/>
</dbReference>
<comment type="subcellular location">
    <subcellularLocation>
        <location evidence="7">Cytoplasm</location>
    </subcellularLocation>
</comment>
<keyword evidence="10" id="KW-1185">Reference proteome</keyword>
<reference evidence="9 10" key="1">
    <citation type="submission" date="2022-11" db="EMBL/GenBank/DDBJ databases">
        <title>Study of microbial diversity in lake waters.</title>
        <authorList>
            <person name="Zhang J."/>
        </authorList>
    </citation>
    <scope>NUCLEOTIDE SEQUENCE [LARGE SCALE GENOMIC DNA]</scope>
    <source>
        <strain evidence="9 10">DT12</strain>
    </source>
</reference>
<evidence type="ECO:0000313" key="9">
    <source>
        <dbReference type="EMBL" id="MCX7569393.1"/>
    </source>
</evidence>
<protein>
    <recommendedName>
        <fullName evidence="7">3-phosphoshikimate 1-carboxyvinyltransferase</fullName>
        <ecNumber evidence="7">2.5.1.19</ecNumber>
    </recommendedName>
    <alternativeName>
        <fullName evidence="7">5-enolpyruvylshikimate-3-phosphate synthase</fullName>
        <shortName evidence="7">EPSP synthase</shortName>
        <shortName evidence="7">EPSPS</shortName>
    </alternativeName>
</protein>
<evidence type="ECO:0000256" key="5">
    <source>
        <dbReference type="ARBA" id="ARBA00023141"/>
    </source>
</evidence>
<feature type="domain" description="Enolpyruvate transferase" evidence="8">
    <location>
        <begin position="3"/>
        <end position="420"/>
    </location>
</feature>
<comment type="subunit">
    <text evidence="7">Monomer.</text>
</comment>
<dbReference type="GO" id="GO:0003866">
    <property type="term" value="F:3-phosphoshikimate 1-carboxyvinyltransferase activity"/>
    <property type="evidence" value="ECO:0007669"/>
    <property type="project" value="UniProtKB-EC"/>
</dbReference>
<evidence type="ECO:0000256" key="1">
    <source>
        <dbReference type="ARBA" id="ARBA00004811"/>
    </source>
</evidence>
<evidence type="ECO:0000256" key="2">
    <source>
        <dbReference type="ARBA" id="ARBA00009948"/>
    </source>
</evidence>
<accession>A0ABT3X084</accession>
<feature type="binding site" evidence="7">
    <location>
        <position position="313"/>
    </location>
    <ligand>
        <name>3-phosphoshikimate</name>
        <dbReference type="ChEBI" id="CHEBI:145989"/>
    </ligand>
</feature>
<keyword evidence="7" id="KW-0963">Cytoplasm</keyword>
<dbReference type="InterPro" id="IPR013792">
    <property type="entry name" value="RNA3'P_cycl/enolpyr_Trfase_a/b"/>
</dbReference>
<dbReference type="SUPFAM" id="SSF55205">
    <property type="entry name" value="EPT/RTPC-like"/>
    <property type="match status" value="1"/>
</dbReference>
<feature type="binding site" evidence="7">
    <location>
        <position position="19"/>
    </location>
    <ligand>
        <name>3-phosphoshikimate</name>
        <dbReference type="ChEBI" id="CHEBI:145989"/>
    </ligand>
</feature>
<feature type="binding site" evidence="7">
    <location>
        <position position="91"/>
    </location>
    <ligand>
        <name>phosphoenolpyruvate</name>
        <dbReference type="ChEBI" id="CHEBI:58702"/>
    </ligand>
</feature>
<proteinExistence type="inferred from homology"/>
<evidence type="ECO:0000313" key="10">
    <source>
        <dbReference type="Proteomes" id="UP001208017"/>
    </source>
</evidence>
<dbReference type="Proteomes" id="UP001208017">
    <property type="component" value="Unassembled WGS sequence"/>
</dbReference>
<evidence type="ECO:0000256" key="6">
    <source>
        <dbReference type="ARBA" id="ARBA00044633"/>
    </source>
</evidence>
<dbReference type="NCBIfam" id="TIGR01356">
    <property type="entry name" value="aroA"/>
    <property type="match status" value="1"/>
</dbReference>
<evidence type="ECO:0000256" key="3">
    <source>
        <dbReference type="ARBA" id="ARBA00022605"/>
    </source>
</evidence>
<comment type="caution">
    <text evidence="9">The sequence shown here is derived from an EMBL/GenBank/DDBJ whole genome shotgun (WGS) entry which is preliminary data.</text>
</comment>
<dbReference type="CDD" id="cd01556">
    <property type="entry name" value="EPSP_synthase"/>
    <property type="match status" value="1"/>
</dbReference>
<dbReference type="PROSITE" id="PS00104">
    <property type="entry name" value="EPSP_SYNTHASE_1"/>
    <property type="match status" value="1"/>
</dbReference>
<dbReference type="EMBL" id="JAPMLT010000002">
    <property type="protein sequence ID" value="MCX7569393.1"/>
    <property type="molecule type" value="Genomic_DNA"/>
</dbReference>
<dbReference type="PROSITE" id="PS00885">
    <property type="entry name" value="EPSP_SYNTHASE_2"/>
    <property type="match status" value="1"/>
</dbReference>
<feature type="binding site" evidence="7">
    <location>
        <position position="18"/>
    </location>
    <ligand>
        <name>phosphoenolpyruvate</name>
        <dbReference type="ChEBI" id="CHEBI:58702"/>
    </ligand>
</feature>
<comment type="caution">
    <text evidence="7">Lacks conserved residue(s) required for the propagation of feature annotation.</text>
</comment>
<dbReference type="InterPro" id="IPR023193">
    <property type="entry name" value="EPSP_synthase_CS"/>
</dbReference>
<feature type="active site" description="Proton acceptor" evidence="7">
    <location>
        <position position="313"/>
    </location>
</feature>
<feature type="binding site" evidence="7">
    <location>
        <position position="340"/>
    </location>
    <ligand>
        <name>3-phosphoshikimate</name>
        <dbReference type="ChEBI" id="CHEBI:145989"/>
    </ligand>
</feature>
<dbReference type="Pfam" id="PF00275">
    <property type="entry name" value="EPSP_synthase"/>
    <property type="match status" value="1"/>
</dbReference>
<keyword evidence="5 7" id="KW-0057">Aromatic amino acid biosynthesis</keyword>
<dbReference type="InterPro" id="IPR036968">
    <property type="entry name" value="Enolpyruvate_Tfrase_sf"/>
</dbReference>
<dbReference type="HAMAP" id="MF_00210">
    <property type="entry name" value="EPSP_synth"/>
    <property type="match status" value="1"/>
</dbReference>
<dbReference type="Gene3D" id="3.65.10.10">
    <property type="entry name" value="Enolpyruvate transferase domain"/>
    <property type="match status" value="2"/>
</dbReference>
<evidence type="ECO:0000256" key="7">
    <source>
        <dbReference type="HAMAP-Rule" id="MF_00210"/>
    </source>
</evidence>
<sequence>MIQPARHLTGETTVPGDKSISHRAVMFGALAEGQTRITGFLPGADCLSTVQCMRQLGVTIDQLSPTELIVHGVGLHGLKEPEDVLDAGNSGTTTRLLLGILAGQPFHITLTGDASIRRRPMGRVTEPLREMGAVIDGRENGRLAPLSIRGSRLSALRYDSPVASAQVKSAVLLAGLSAEGGSAVREPKPSRDHTERMLLAFGVDVRTTDDGYITVPPGSTLRATDVDVPGDISSAAFLLAAAAILPGSDLIIRNVGINPTRTGILDALREMGAEIDLQNERTSGGEPVADLRVRGRELRGITIGGSLIPRLIDEIPVLAVVATQAAGVTEIRDAEELKVKESNRIATTAAELRKFGAVVEELLDGLRITGRTRLRGGAEIETYHDHRIAMAMSVAGLVADGATTICDWESVDVSFPGFGDLLASFDKQTT</sequence>
<dbReference type="InterPro" id="IPR001986">
    <property type="entry name" value="Enolpyruvate_Tfrase_dom"/>
</dbReference>
<evidence type="ECO:0000256" key="4">
    <source>
        <dbReference type="ARBA" id="ARBA00022679"/>
    </source>
</evidence>
<feature type="binding site" evidence="7">
    <location>
        <position position="23"/>
    </location>
    <ligand>
        <name>3-phosphoshikimate</name>
        <dbReference type="ChEBI" id="CHEBI:145989"/>
    </ligand>
</feature>
<dbReference type="PIRSF" id="PIRSF000505">
    <property type="entry name" value="EPSPS"/>
    <property type="match status" value="1"/>
</dbReference>
<name>A0ABT3X084_9BACL</name>
<feature type="binding site" evidence="7">
    <location>
        <position position="166"/>
    </location>
    <ligand>
        <name>phosphoenolpyruvate</name>
        <dbReference type="ChEBI" id="CHEBI:58702"/>
    </ligand>
</feature>
<feature type="binding site" evidence="7">
    <location>
        <position position="387"/>
    </location>
    <ligand>
        <name>phosphoenolpyruvate</name>
        <dbReference type="ChEBI" id="CHEBI:58702"/>
    </ligand>
</feature>
<feature type="binding site" evidence="7">
    <location>
        <position position="119"/>
    </location>
    <ligand>
        <name>phosphoenolpyruvate</name>
        <dbReference type="ChEBI" id="CHEBI:58702"/>
    </ligand>
</feature>
<dbReference type="InterPro" id="IPR006264">
    <property type="entry name" value="EPSP_synthase"/>
</dbReference>
<comment type="similarity">
    <text evidence="2 7">Belongs to the EPSP synthase family.</text>
</comment>
<dbReference type="EC" id="2.5.1.19" evidence="7"/>
<keyword evidence="3 7" id="KW-0028">Amino-acid biosynthesis</keyword>
<comment type="catalytic activity">
    <reaction evidence="6">
        <text>3-phosphoshikimate + phosphoenolpyruvate = 5-O-(1-carboxyvinyl)-3-phosphoshikimate + phosphate</text>
        <dbReference type="Rhea" id="RHEA:21256"/>
        <dbReference type="ChEBI" id="CHEBI:43474"/>
        <dbReference type="ChEBI" id="CHEBI:57701"/>
        <dbReference type="ChEBI" id="CHEBI:58702"/>
        <dbReference type="ChEBI" id="CHEBI:145989"/>
        <dbReference type="EC" id="2.5.1.19"/>
    </reaction>
    <physiologicalReaction direction="left-to-right" evidence="6">
        <dbReference type="Rhea" id="RHEA:21257"/>
    </physiologicalReaction>
</comment>
<comment type="function">
    <text evidence="7">Catalyzes the transfer of the enolpyruvyl moiety of phosphoenolpyruvate (PEP) to the 5-hydroxyl of shikimate-3-phosphate (S3P) to produce enolpyruvyl shikimate-3-phosphate and inorganic phosphate.</text>
</comment>
<keyword evidence="4 7" id="KW-0808">Transferase</keyword>
<dbReference type="PANTHER" id="PTHR21090">
    <property type="entry name" value="AROM/DEHYDROQUINATE SYNTHASE"/>
    <property type="match status" value="1"/>
</dbReference>
<dbReference type="PANTHER" id="PTHR21090:SF5">
    <property type="entry name" value="PENTAFUNCTIONAL AROM POLYPEPTIDE"/>
    <property type="match status" value="1"/>
</dbReference>
<organism evidence="9 10">
    <name type="scientific">Tumebacillus lacus</name>
    <dbReference type="NCBI Taxonomy" id="2995335"/>
    <lineage>
        <taxon>Bacteria</taxon>
        <taxon>Bacillati</taxon>
        <taxon>Bacillota</taxon>
        <taxon>Bacilli</taxon>
        <taxon>Bacillales</taxon>
        <taxon>Alicyclobacillaceae</taxon>
        <taxon>Tumebacillus</taxon>
    </lineage>
</organism>
<feature type="binding site" evidence="7">
    <location>
        <position position="344"/>
    </location>
    <ligand>
        <name>phosphoenolpyruvate</name>
        <dbReference type="ChEBI" id="CHEBI:58702"/>
    </ligand>
</feature>
<feature type="binding site" evidence="7">
    <location>
        <position position="18"/>
    </location>
    <ligand>
        <name>3-phosphoshikimate</name>
        <dbReference type="ChEBI" id="CHEBI:145989"/>
    </ligand>
</feature>